<dbReference type="EMBL" id="QXFT01001765">
    <property type="protein sequence ID" value="KAE9310846.1"/>
    <property type="molecule type" value="Genomic_DNA"/>
</dbReference>
<evidence type="ECO:0000313" key="5">
    <source>
        <dbReference type="Proteomes" id="UP000434957"/>
    </source>
</evidence>
<protein>
    <submittedName>
        <fullName evidence="2">Uncharacterized protein</fullName>
    </submittedName>
</protein>
<keyword evidence="5" id="KW-1185">Reference proteome</keyword>
<comment type="caution">
    <text evidence="2">The sequence shown here is derived from an EMBL/GenBank/DDBJ whole genome shotgun (WGS) entry which is preliminary data.</text>
</comment>
<evidence type="ECO:0000313" key="3">
    <source>
        <dbReference type="EMBL" id="KAE9310846.1"/>
    </source>
</evidence>
<dbReference type="EMBL" id="QXFV01000875">
    <property type="protein sequence ID" value="KAE9022773.1"/>
    <property type="molecule type" value="Genomic_DNA"/>
</dbReference>
<dbReference type="AlphaFoldDB" id="A0A6A3M3E8"/>
<dbReference type="SUPFAM" id="SSF160975">
    <property type="entry name" value="AF1531-like"/>
    <property type="match status" value="1"/>
</dbReference>
<evidence type="ECO:0000313" key="4">
    <source>
        <dbReference type="Proteomes" id="UP000429607"/>
    </source>
</evidence>
<dbReference type="OrthoDB" id="123702at2759"/>
<sequence>MKNAYVFRVTFENGTSSTGKLLDSDVPEFDVSYRMLYQLAKDRKPWMHFVDRLVESCPSLRLRIETVIEILATLEKIDDMKDMTVILCVDGLQQLVNNGTKTCAFYRVLATICNFLNSSRAFAVCVCSATVQCPVDRALSDSPQKRVYLLPPPLRGQEVLKPRTRLEKLLVDDMGGHGRALETLASVLRQYTKDELEQTDPASVLDQVCSQLRLQYGELFASPLFQDPANCQAVLAAILSRRCYCVFDWVVPDMTVDQLRSCGMFRLTRDGTLECAFVIFLMLLRTLPKTSGAVADFDEHLTRTMLGWPRFEEFVAFYRRVKSMVYWGTPVKLSTFHSGARFGPIHCILINELQPRTIEESTSQQVSRSGSGDSTRHDVVDVSEMGTIVINGASASAGDIFTRIQLTTAKKEIVCNEVIRCKLMQKNKKVDKTRYEDEKAKAVNDTDVFLLITSSDDVAEPFDLPERCGLVSKGEFDRYFGPFASRGHRSLQEPPNINTHELSLVDGVGAATAEKVIDGRRKRRFSSHDDVVSRLFPANKKCKPAEVLHALHCDDEEDGSNSVKLL</sequence>
<evidence type="ECO:0000313" key="1">
    <source>
        <dbReference type="EMBL" id="KAE8984872.1"/>
    </source>
</evidence>
<name>A0A6A3M3E8_9STRA</name>
<reference evidence="4 6" key="1">
    <citation type="submission" date="2018-09" db="EMBL/GenBank/DDBJ databases">
        <title>Genomic investigation of the strawberry pathogen Phytophthora fragariae indicates pathogenicity is determined by transcriptional variation in three key races.</title>
        <authorList>
            <person name="Adams T.M."/>
            <person name="Armitage A.D."/>
            <person name="Sobczyk M.K."/>
            <person name="Bates H.J."/>
            <person name="Dunwell J.M."/>
            <person name="Nellist C.F."/>
            <person name="Harrison R.J."/>
        </authorList>
    </citation>
    <scope>NUCLEOTIDE SEQUENCE [LARGE SCALE GENOMIC DNA]</scope>
    <source>
        <strain evidence="2 4">SCRP249</strain>
        <strain evidence="1 6">SCRP324</strain>
        <strain evidence="3 5">SCRP333</strain>
    </source>
</reference>
<organism evidence="2 4">
    <name type="scientific">Phytophthora rubi</name>
    <dbReference type="NCBI Taxonomy" id="129364"/>
    <lineage>
        <taxon>Eukaryota</taxon>
        <taxon>Sar</taxon>
        <taxon>Stramenopiles</taxon>
        <taxon>Oomycota</taxon>
        <taxon>Peronosporomycetes</taxon>
        <taxon>Peronosporales</taxon>
        <taxon>Peronosporaceae</taxon>
        <taxon>Phytophthora</taxon>
    </lineage>
</organism>
<accession>A0A6A3M3E8</accession>
<evidence type="ECO:0000313" key="2">
    <source>
        <dbReference type="EMBL" id="KAE9022773.1"/>
    </source>
</evidence>
<proteinExistence type="predicted"/>
<evidence type="ECO:0000313" key="6">
    <source>
        <dbReference type="Proteomes" id="UP000435112"/>
    </source>
</evidence>
<dbReference type="Proteomes" id="UP000434957">
    <property type="component" value="Unassembled WGS sequence"/>
</dbReference>
<dbReference type="Proteomes" id="UP000429607">
    <property type="component" value="Unassembled WGS sequence"/>
</dbReference>
<gene>
    <name evidence="2" type="ORF">PR001_g13071</name>
    <name evidence="1" type="ORF">PR002_g22802</name>
    <name evidence="3" type="ORF">PR003_g20167</name>
</gene>
<dbReference type="Proteomes" id="UP000435112">
    <property type="component" value="Unassembled WGS sequence"/>
</dbReference>
<dbReference type="EMBL" id="QXFU01002508">
    <property type="protein sequence ID" value="KAE8984872.1"/>
    <property type="molecule type" value="Genomic_DNA"/>
</dbReference>